<evidence type="ECO:0000313" key="1">
    <source>
        <dbReference type="EMBL" id="SIS44541.1"/>
    </source>
</evidence>
<dbReference type="Proteomes" id="UP000185639">
    <property type="component" value="Unassembled WGS sequence"/>
</dbReference>
<evidence type="ECO:0000313" key="2">
    <source>
        <dbReference type="Proteomes" id="UP000185639"/>
    </source>
</evidence>
<sequence length="237" mass="26673">MVKLLTGPDFSDQVIFSFNTDAASIYIPVPTASIEKTKSCDTEIGSLSDHATYDVPSEDWMSYKRVMRSSFQYYRKSSGLELCSTKVMIQIVQVNKTSSTTKLLPLDDTKRYLLKIQDHLKEKLIENNFNPDFFVLPSSISAAQELISNGIHWAYMRTGYAELCPPDLCLATPLNSNNLLLIEANTGSYNFVLPEGQQEAMIKEAEADLFEFIKSIRIDFSPEIQAQIDEARATESV</sequence>
<keyword evidence="2" id="KW-1185">Reference proteome</keyword>
<dbReference type="STRING" id="484498.SAMN05421686_101376"/>
<protein>
    <submittedName>
        <fullName evidence="1">Uncharacterized protein</fullName>
    </submittedName>
</protein>
<dbReference type="AlphaFoldDB" id="A0A1N7J5M7"/>
<dbReference type="RefSeq" id="WP_076513894.1">
    <property type="nucleotide sequence ID" value="NZ_FTOH01000001.1"/>
</dbReference>
<name>A0A1N7J5M7_9GAMM</name>
<dbReference type="EMBL" id="FTOH01000001">
    <property type="protein sequence ID" value="SIS44541.1"/>
    <property type="molecule type" value="Genomic_DNA"/>
</dbReference>
<gene>
    <name evidence="1" type="ORF">SAMN05421686_101376</name>
</gene>
<proteinExistence type="predicted"/>
<accession>A0A1N7J5M7</accession>
<organism evidence="1 2">
    <name type="scientific">Thalassolituus maritimus</name>
    <dbReference type="NCBI Taxonomy" id="484498"/>
    <lineage>
        <taxon>Bacteria</taxon>
        <taxon>Pseudomonadati</taxon>
        <taxon>Pseudomonadota</taxon>
        <taxon>Gammaproteobacteria</taxon>
        <taxon>Oceanospirillales</taxon>
        <taxon>Oceanospirillaceae</taxon>
        <taxon>Thalassolituus</taxon>
    </lineage>
</organism>
<dbReference type="OrthoDB" id="9801424at2"/>
<reference evidence="2" key="1">
    <citation type="submission" date="2017-01" db="EMBL/GenBank/DDBJ databases">
        <authorList>
            <person name="Varghese N."/>
            <person name="Submissions S."/>
        </authorList>
    </citation>
    <scope>NUCLEOTIDE SEQUENCE [LARGE SCALE GENOMIC DNA]</scope>
    <source>
        <strain evidence="2">DSM 24913</strain>
    </source>
</reference>